<dbReference type="OrthoDB" id="696392at2759"/>
<feature type="region of interest" description="Disordered" evidence="7">
    <location>
        <begin position="150"/>
        <end position="194"/>
    </location>
</feature>
<evidence type="ECO:0000256" key="2">
    <source>
        <dbReference type="ARBA" id="ARBA00022723"/>
    </source>
</evidence>
<dbReference type="SUPFAM" id="SSF53098">
    <property type="entry name" value="Ribonuclease H-like"/>
    <property type="match status" value="1"/>
</dbReference>
<proteinExistence type="predicted"/>
<sequence length="540" mass="60071">MGMSIPAVAGGRNLALDSHSSMVEQEEAGEDGGHEASKILASASEGLGRQISGVASSSCNFLQTDKYGCVGVDMATLPSELAPEELSGQEADQQRSKHTTSRSMNVKKSLLVKRKSSAVNAPKPPTEKWRKSSASNVQFVRSPLLNRILASPRMRHSRAKHQRSPYAGLSSSTLPDDTRTDVSPNLDKDAASRSVDRIKSLLSKQKSYVVNASNHSEGMQRKSSASCVHYLLSATRDNGRSACRRHLKVCKERTRMNQLVENMNTGLSPDSLALKNWKFDQEVSRKAMVNFIVLQKRIIGFGLVSSPHDGFTLFNALLKCLPEWKLEHKVFSITLDNAKNNNNMVGSLRKNLLERHLMLGNGDLLHMRCVAHVLNLIVKEGFKVIDGATNRIRDSAKYIRSSQAHKQRFEEIIVQLVFGTLYPTANHCFYVLWEVKGKIETLESNIDISIAVMATKMKLKFQKYWDICLLQICVLVVLDPRFKLSFVSFRLDAGFGDKGPAYTEMVKATLQNLFFAYSSMAPDLNYSQPEPNDIGDGDDI</sequence>
<dbReference type="Pfam" id="PF14372">
    <property type="entry name" value="hAT-like_RNase-H"/>
    <property type="match status" value="1"/>
</dbReference>
<evidence type="ECO:0000313" key="10">
    <source>
        <dbReference type="Proteomes" id="UP000604825"/>
    </source>
</evidence>
<dbReference type="InterPro" id="IPR025525">
    <property type="entry name" value="hAT-like_transposase_RNase-H"/>
</dbReference>
<name>A0A811QLC4_9POAL</name>
<dbReference type="InterPro" id="IPR012337">
    <property type="entry name" value="RNaseH-like_sf"/>
</dbReference>
<dbReference type="Proteomes" id="UP000604825">
    <property type="component" value="Unassembled WGS sequence"/>
</dbReference>
<organism evidence="9 10">
    <name type="scientific">Miscanthus lutarioriparius</name>
    <dbReference type="NCBI Taxonomy" id="422564"/>
    <lineage>
        <taxon>Eukaryota</taxon>
        <taxon>Viridiplantae</taxon>
        <taxon>Streptophyta</taxon>
        <taxon>Embryophyta</taxon>
        <taxon>Tracheophyta</taxon>
        <taxon>Spermatophyta</taxon>
        <taxon>Magnoliopsida</taxon>
        <taxon>Liliopsida</taxon>
        <taxon>Poales</taxon>
        <taxon>Poaceae</taxon>
        <taxon>PACMAD clade</taxon>
        <taxon>Panicoideae</taxon>
        <taxon>Andropogonodae</taxon>
        <taxon>Andropogoneae</taxon>
        <taxon>Saccharinae</taxon>
        <taxon>Miscanthus</taxon>
    </lineage>
</organism>
<evidence type="ECO:0000256" key="7">
    <source>
        <dbReference type="SAM" id="MobiDB-lite"/>
    </source>
</evidence>
<evidence type="ECO:0000256" key="3">
    <source>
        <dbReference type="ARBA" id="ARBA00022771"/>
    </source>
</evidence>
<dbReference type="PANTHER" id="PTHR46481">
    <property type="entry name" value="ZINC FINGER BED DOMAIN-CONTAINING PROTEIN 4"/>
    <property type="match status" value="1"/>
</dbReference>
<dbReference type="GO" id="GO:0005634">
    <property type="term" value="C:nucleus"/>
    <property type="evidence" value="ECO:0007669"/>
    <property type="project" value="UniProtKB-SubCell"/>
</dbReference>
<reference evidence="9" key="1">
    <citation type="submission" date="2020-10" db="EMBL/GenBank/DDBJ databases">
        <authorList>
            <person name="Han B."/>
            <person name="Lu T."/>
            <person name="Zhao Q."/>
            <person name="Huang X."/>
            <person name="Zhao Y."/>
        </authorList>
    </citation>
    <scope>NUCLEOTIDE SEQUENCE</scope>
</reference>
<evidence type="ECO:0000256" key="6">
    <source>
        <dbReference type="ARBA" id="ARBA00023242"/>
    </source>
</evidence>
<evidence type="ECO:0000256" key="4">
    <source>
        <dbReference type="ARBA" id="ARBA00022833"/>
    </source>
</evidence>
<feature type="region of interest" description="Disordered" evidence="7">
    <location>
        <begin position="84"/>
        <end position="135"/>
    </location>
</feature>
<dbReference type="InterPro" id="IPR052035">
    <property type="entry name" value="ZnF_BED_domain_contain"/>
</dbReference>
<feature type="compositionally biased region" description="Basic residues" evidence="7">
    <location>
        <begin position="153"/>
        <end position="163"/>
    </location>
</feature>
<keyword evidence="4" id="KW-0862">Zinc</keyword>
<protein>
    <recommendedName>
        <fullName evidence="8">hAT-like transposase RNase-H fold domain-containing protein</fullName>
    </recommendedName>
</protein>
<dbReference type="GO" id="GO:0003677">
    <property type="term" value="F:DNA binding"/>
    <property type="evidence" value="ECO:0007669"/>
    <property type="project" value="UniProtKB-KW"/>
</dbReference>
<keyword evidence="6" id="KW-0539">Nucleus</keyword>
<dbReference type="AlphaFoldDB" id="A0A811QLC4"/>
<keyword evidence="2" id="KW-0479">Metal-binding</keyword>
<feature type="compositionally biased region" description="Basic and acidic residues" evidence="7">
    <location>
        <begin position="176"/>
        <end position="194"/>
    </location>
</feature>
<comment type="subcellular location">
    <subcellularLocation>
        <location evidence="1">Nucleus</location>
    </subcellularLocation>
</comment>
<keyword evidence="3" id="KW-0863">Zinc-finger</keyword>
<keyword evidence="10" id="KW-1185">Reference proteome</keyword>
<dbReference type="GO" id="GO:0008270">
    <property type="term" value="F:zinc ion binding"/>
    <property type="evidence" value="ECO:0007669"/>
    <property type="project" value="UniProtKB-KW"/>
</dbReference>
<evidence type="ECO:0000256" key="5">
    <source>
        <dbReference type="ARBA" id="ARBA00023125"/>
    </source>
</evidence>
<dbReference type="PANTHER" id="PTHR46481:SF10">
    <property type="entry name" value="ZINC FINGER BED DOMAIN-CONTAINING PROTEIN 39"/>
    <property type="match status" value="1"/>
</dbReference>
<feature type="domain" description="hAT-like transposase RNase-H fold" evidence="8">
    <location>
        <begin position="420"/>
        <end position="517"/>
    </location>
</feature>
<evidence type="ECO:0000313" key="9">
    <source>
        <dbReference type="EMBL" id="CAD6258393.1"/>
    </source>
</evidence>
<gene>
    <name evidence="9" type="ORF">NCGR_LOCUS41868</name>
</gene>
<comment type="caution">
    <text evidence="9">The sequence shown here is derived from an EMBL/GenBank/DDBJ whole genome shotgun (WGS) entry which is preliminary data.</text>
</comment>
<dbReference type="EMBL" id="CAJGYO010000010">
    <property type="protein sequence ID" value="CAD6258393.1"/>
    <property type="molecule type" value="Genomic_DNA"/>
</dbReference>
<keyword evidence="5" id="KW-0238">DNA-binding</keyword>
<accession>A0A811QLC4</accession>
<evidence type="ECO:0000256" key="1">
    <source>
        <dbReference type="ARBA" id="ARBA00004123"/>
    </source>
</evidence>
<evidence type="ECO:0000259" key="8">
    <source>
        <dbReference type="Pfam" id="PF14372"/>
    </source>
</evidence>